<protein>
    <submittedName>
        <fullName evidence="3">GNAT family N-acetyltransferase</fullName>
    </submittedName>
</protein>
<dbReference type="Gene3D" id="1.10.510.40">
    <property type="match status" value="1"/>
</dbReference>
<dbReference type="Pfam" id="PF13523">
    <property type="entry name" value="Acetyltransf_8"/>
    <property type="match status" value="1"/>
</dbReference>
<comment type="caution">
    <text evidence="3">The sequence shown here is derived from an EMBL/GenBank/DDBJ whole genome shotgun (WGS) entry which is preliminary data.</text>
</comment>
<dbReference type="Pfam" id="PF06276">
    <property type="entry name" value="FhuF"/>
    <property type="match status" value="1"/>
</dbReference>
<dbReference type="GO" id="GO:0019290">
    <property type="term" value="P:siderophore biosynthetic process"/>
    <property type="evidence" value="ECO:0007669"/>
    <property type="project" value="InterPro"/>
</dbReference>
<dbReference type="RefSeq" id="WP_304182208.1">
    <property type="nucleotide sequence ID" value="NZ_DRGM01000115.1"/>
</dbReference>
<dbReference type="GO" id="GO:0016881">
    <property type="term" value="F:acid-amino acid ligase activity"/>
    <property type="evidence" value="ECO:0007669"/>
    <property type="project" value="UniProtKB-ARBA"/>
</dbReference>
<evidence type="ECO:0000313" key="3">
    <source>
        <dbReference type="EMBL" id="HEA16875.1"/>
    </source>
</evidence>
<dbReference type="InterPro" id="IPR007310">
    <property type="entry name" value="Aerobactin_biosyn_IucA/IucC_N"/>
</dbReference>
<organism evidence="3">
    <name type="scientific">Pseudoalteromonas prydzensis</name>
    <dbReference type="NCBI Taxonomy" id="182141"/>
    <lineage>
        <taxon>Bacteria</taxon>
        <taxon>Pseudomonadati</taxon>
        <taxon>Pseudomonadota</taxon>
        <taxon>Gammaproteobacteria</taxon>
        <taxon>Alteromonadales</taxon>
        <taxon>Pseudoalteromonadaceae</taxon>
        <taxon>Pseudoalteromonas</taxon>
    </lineage>
</organism>
<dbReference type="SUPFAM" id="SSF55729">
    <property type="entry name" value="Acyl-CoA N-acyltransferases (Nat)"/>
    <property type="match status" value="1"/>
</dbReference>
<dbReference type="GO" id="GO:0016746">
    <property type="term" value="F:acyltransferase activity"/>
    <property type="evidence" value="ECO:0007669"/>
    <property type="project" value="InterPro"/>
</dbReference>
<accession>A0A7V1CZH6</accession>
<dbReference type="EMBL" id="DRGM01000115">
    <property type="protein sequence ID" value="HEA16875.1"/>
    <property type="molecule type" value="Genomic_DNA"/>
</dbReference>
<dbReference type="PANTHER" id="PTHR34384:SF6">
    <property type="entry name" value="STAPHYLOFERRIN B SYNTHASE"/>
    <property type="match status" value="1"/>
</dbReference>
<proteinExistence type="predicted"/>
<dbReference type="InterPro" id="IPR022770">
    <property type="entry name" value="IucA/IucC-like_C"/>
</dbReference>
<reference evidence="3" key="1">
    <citation type="journal article" date="2020" name="mSystems">
        <title>Genome- and Community-Level Interaction Insights into Carbon Utilization and Element Cycling Functions of Hydrothermarchaeota in Hydrothermal Sediment.</title>
        <authorList>
            <person name="Zhou Z."/>
            <person name="Liu Y."/>
            <person name="Xu W."/>
            <person name="Pan J."/>
            <person name="Luo Z.H."/>
            <person name="Li M."/>
        </authorList>
    </citation>
    <scope>NUCLEOTIDE SEQUENCE [LARGE SCALE GENOMIC DNA]</scope>
    <source>
        <strain evidence="3">HyVt-346</strain>
    </source>
</reference>
<feature type="domain" description="Acyltransferase MbtK/IucB-like conserved" evidence="2">
    <location>
        <begin position="21"/>
        <end position="68"/>
    </location>
</feature>
<dbReference type="AlphaFoldDB" id="A0A7V1CZH6"/>
<evidence type="ECO:0000256" key="1">
    <source>
        <dbReference type="ARBA" id="ARBA00004924"/>
    </source>
</evidence>
<dbReference type="InterPro" id="IPR019432">
    <property type="entry name" value="Acyltransferase_MbtK/IucB-like"/>
</dbReference>
<dbReference type="InterPro" id="IPR016181">
    <property type="entry name" value="Acyl_CoA_acyltransferase"/>
</dbReference>
<evidence type="ECO:0000259" key="2">
    <source>
        <dbReference type="SMART" id="SM01006"/>
    </source>
</evidence>
<dbReference type="Pfam" id="PF04183">
    <property type="entry name" value="IucA_IucC"/>
    <property type="match status" value="1"/>
</dbReference>
<comment type="pathway">
    <text evidence="1">Siderophore biosynthesis.</text>
</comment>
<gene>
    <name evidence="3" type="ORF">ENH88_10610</name>
</gene>
<dbReference type="Gene3D" id="3.40.630.30">
    <property type="match status" value="1"/>
</dbReference>
<dbReference type="InterPro" id="IPR037455">
    <property type="entry name" value="LucA/IucC-like"/>
</dbReference>
<dbReference type="PANTHER" id="PTHR34384">
    <property type="entry name" value="L-2,3-DIAMINOPROPANOATE--CITRATE LIGASE"/>
    <property type="match status" value="1"/>
</dbReference>
<sequence>MPNTPPVFCQQFTDIAMLSLRPLNLAQDLALLHQWVTQPHAQFWGMQGFSLKQLQQEYQSLLARSDIYIGYANNTACFLVELYEPQLDEIGNHYPVKRGDIGMHILIAQSNNKVHGFTWSVFQLVMNFIFANDKNQRVIVEPDIRNNKIHSLNTKAGFRYQSAVRLTHKTAHLAFCTRDDFYHALNKDNTTMKHIPLSPEQAVSHLTPELWRHVNRLHVRKALSEFAHERLIKPQLTNEDADWQYFELSTDKETIVYRFKAKLGSLNHWHIAADSIEKQIDNQVAELDSIAFICELQHSLGISQAMLPTYLEEIASTLYGSAYKHQLPALTAEQLTTADFQQVESAMTEGHPCFIANNGRIGFDSNDYRQYAPETGAHLQLVWLAAHKDRIVFSTTDDLDYQTLITQELSTHTIESFKQKLLERGVNSDDYFFFPVHPWQWFNKLASLFSNDIADQHLLCLGYSEDEYQPQQSIRTFFNKTHPHKRYVKTALSILNMGFMRGLSPYYMSATPAINDWVAQVVSQDPYLADSGFTILREVAAIGYYNHALEAATDQYSPYRKMLSALWRESPMPSIKSKQRLMTMASLLHIDNQGQPLLPTLIKSAQIDTHTWITKYLKAYLDPLLHCFYSHDLVFMPHGENLILLLEDNIPVKAIMKDIAEEIAILNKDLVLADNIQRLTVDVPDELKVLSIFTDVFDCFFRFVADILDQQNDYSELDFWQQVAECVISYQQSHPELKDKFIKYDLFSADFTLSCLNRLQLSNNQQMIDLADPAKNLKFEGKLINPIAVFNPVKKDNSVTV</sequence>
<dbReference type="SMART" id="SM01006">
    <property type="entry name" value="AlcB"/>
    <property type="match status" value="1"/>
</dbReference>
<dbReference type="Gene3D" id="3.30.310.280">
    <property type="match status" value="1"/>
</dbReference>
<dbReference type="Proteomes" id="UP000886188">
    <property type="component" value="Unassembled WGS sequence"/>
</dbReference>
<name>A0A7V1CZH6_9GAMM</name>
<dbReference type="Gene3D" id="6.10.250.3370">
    <property type="match status" value="1"/>
</dbReference>